<sequence length="178" mass="20605">MSSNFRRNRTNSYTNKSTDKRTRNQNTGMIVEDNKLPVRILNCKQGNQTQYGTKTLKFTFQHLVSKEEFTSTIFEDNPPNYIDQQILNAVLPPDVNEYLLNDLIDKGLIVEVKFRTRGANTYINIVKADPLNKKYQTNLDEMLEKESLARQELEDAHNNEDEIDGEDDDGDINEIDID</sequence>
<proteinExistence type="predicted"/>
<dbReference type="EMBL" id="MTLA01000170">
    <property type="protein sequence ID" value="OOP67709.1"/>
    <property type="molecule type" value="Genomic_DNA"/>
</dbReference>
<name>A0A8E2I6P4_9BACI</name>
<protein>
    <submittedName>
        <fullName evidence="2">Uncharacterized protein</fullName>
    </submittedName>
</protein>
<evidence type="ECO:0000313" key="3">
    <source>
        <dbReference type="Proteomes" id="UP000189761"/>
    </source>
</evidence>
<gene>
    <name evidence="2" type="ORF">BWZ43_14345</name>
</gene>
<feature type="region of interest" description="Disordered" evidence="1">
    <location>
        <begin position="1"/>
        <end position="29"/>
    </location>
</feature>
<feature type="region of interest" description="Disordered" evidence="1">
    <location>
        <begin position="152"/>
        <end position="178"/>
    </location>
</feature>
<dbReference type="Proteomes" id="UP000189761">
    <property type="component" value="Unassembled WGS sequence"/>
</dbReference>
<comment type="caution">
    <text evidence="2">The sequence shown here is derived from an EMBL/GenBank/DDBJ whole genome shotgun (WGS) entry which is preliminary data.</text>
</comment>
<dbReference type="AlphaFoldDB" id="A0A8E2I6P4"/>
<keyword evidence="3" id="KW-1185">Reference proteome</keyword>
<dbReference type="RefSeq" id="WP_078110501.1">
    <property type="nucleotide sequence ID" value="NZ_CP065424.1"/>
</dbReference>
<evidence type="ECO:0000313" key="2">
    <source>
        <dbReference type="EMBL" id="OOP67709.1"/>
    </source>
</evidence>
<evidence type="ECO:0000256" key="1">
    <source>
        <dbReference type="SAM" id="MobiDB-lite"/>
    </source>
</evidence>
<organism evidence="2 3">
    <name type="scientific">Heyndrickxia oleronia</name>
    <dbReference type="NCBI Taxonomy" id="38875"/>
    <lineage>
        <taxon>Bacteria</taxon>
        <taxon>Bacillati</taxon>
        <taxon>Bacillota</taxon>
        <taxon>Bacilli</taxon>
        <taxon>Bacillales</taxon>
        <taxon>Bacillaceae</taxon>
        <taxon>Heyndrickxia</taxon>
    </lineage>
</organism>
<feature type="compositionally biased region" description="Polar residues" evidence="1">
    <location>
        <begin position="1"/>
        <end position="16"/>
    </location>
</feature>
<feature type="compositionally biased region" description="Acidic residues" evidence="1">
    <location>
        <begin position="161"/>
        <end position="178"/>
    </location>
</feature>
<accession>A0A8E2I6P4</accession>
<reference evidence="2 3" key="1">
    <citation type="submission" date="2017-01" db="EMBL/GenBank/DDBJ databases">
        <title>Draft genome sequence of Bacillus oleronius.</title>
        <authorList>
            <person name="Allam M."/>
        </authorList>
    </citation>
    <scope>NUCLEOTIDE SEQUENCE [LARGE SCALE GENOMIC DNA]</scope>
    <source>
        <strain evidence="2 3">DSM 9356</strain>
    </source>
</reference>